<sequence>MAAGTVEWFEIDRGIGAITDDDGASCTVRAVQVDADLAELQAGRRVEFVVDRTDDESGPEALRVRVIGGDSARLVP</sequence>
<accession>A0ABU3PQF8</accession>
<proteinExistence type="predicted"/>
<dbReference type="EMBL" id="JAVYII010000001">
    <property type="protein sequence ID" value="MDT9591459.1"/>
    <property type="molecule type" value="Genomic_DNA"/>
</dbReference>
<feature type="domain" description="CSD" evidence="1">
    <location>
        <begin position="1"/>
        <end position="66"/>
    </location>
</feature>
<evidence type="ECO:0000259" key="1">
    <source>
        <dbReference type="PROSITE" id="PS51857"/>
    </source>
</evidence>
<dbReference type="SUPFAM" id="SSF50249">
    <property type="entry name" value="Nucleic acid-binding proteins"/>
    <property type="match status" value="1"/>
</dbReference>
<organism evidence="2 3">
    <name type="scientific">Nocardioides imazamoxiresistens</name>
    <dbReference type="NCBI Taxonomy" id="3231893"/>
    <lineage>
        <taxon>Bacteria</taxon>
        <taxon>Bacillati</taxon>
        <taxon>Actinomycetota</taxon>
        <taxon>Actinomycetes</taxon>
        <taxon>Propionibacteriales</taxon>
        <taxon>Nocardioidaceae</taxon>
        <taxon>Nocardioides</taxon>
    </lineage>
</organism>
<dbReference type="Proteomes" id="UP001268542">
    <property type="component" value="Unassembled WGS sequence"/>
</dbReference>
<name>A0ABU3PQF8_9ACTN</name>
<dbReference type="InterPro" id="IPR002059">
    <property type="entry name" value="CSP_DNA-bd"/>
</dbReference>
<dbReference type="PROSITE" id="PS51857">
    <property type="entry name" value="CSD_2"/>
    <property type="match status" value="1"/>
</dbReference>
<dbReference type="RefSeq" id="WP_315730423.1">
    <property type="nucleotide sequence ID" value="NZ_JAVYII010000001.1"/>
</dbReference>
<dbReference type="Pfam" id="PF00313">
    <property type="entry name" value="CSD"/>
    <property type="match status" value="1"/>
</dbReference>
<evidence type="ECO:0000313" key="2">
    <source>
        <dbReference type="EMBL" id="MDT9591459.1"/>
    </source>
</evidence>
<protein>
    <submittedName>
        <fullName evidence="2">Cold shock domain-containing protein</fullName>
    </submittedName>
</protein>
<gene>
    <name evidence="2" type="ORF">RDV89_00170</name>
</gene>
<dbReference type="Gene3D" id="2.40.50.140">
    <property type="entry name" value="Nucleic acid-binding proteins"/>
    <property type="match status" value="1"/>
</dbReference>
<dbReference type="InterPro" id="IPR012340">
    <property type="entry name" value="NA-bd_OB-fold"/>
</dbReference>
<reference evidence="2 3" key="1">
    <citation type="submission" date="2023-08" db="EMBL/GenBank/DDBJ databases">
        <title>Nocardioides seae sp. nov., a bacterium isolated from a soil.</title>
        <authorList>
            <person name="Wang X."/>
        </authorList>
    </citation>
    <scope>NUCLEOTIDE SEQUENCE [LARGE SCALE GENOMIC DNA]</scope>
    <source>
        <strain evidence="2 3">YZH12</strain>
    </source>
</reference>
<comment type="caution">
    <text evidence="2">The sequence shown here is derived from an EMBL/GenBank/DDBJ whole genome shotgun (WGS) entry which is preliminary data.</text>
</comment>
<evidence type="ECO:0000313" key="3">
    <source>
        <dbReference type="Proteomes" id="UP001268542"/>
    </source>
</evidence>
<keyword evidence="3" id="KW-1185">Reference proteome</keyword>